<evidence type="ECO:0000256" key="1">
    <source>
        <dbReference type="ARBA" id="ARBA00002598"/>
    </source>
</evidence>
<proteinExistence type="inferred from homology"/>
<evidence type="ECO:0000256" key="5">
    <source>
        <dbReference type="ARBA" id="ARBA00022989"/>
    </source>
</evidence>
<dbReference type="GO" id="GO:1903425">
    <property type="term" value="F:fluoride transmembrane transporter activity"/>
    <property type="evidence" value="ECO:0007669"/>
    <property type="project" value="TreeGrafter"/>
</dbReference>
<accession>A0AAD9DDZ5</accession>
<comment type="similarity">
    <text evidence="7">Belongs to the fluoride channel Fluc/FEX (TC 1.A.43) family.</text>
</comment>
<reference evidence="10" key="1">
    <citation type="submission" date="2023-06" db="EMBL/GenBank/DDBJ databases">
        <title>Survivors Of The Sea: Transcriptome response of Skeletonema marinoi to long-term dormancy.</title>
        <authorList>
            <person name="Pinder M.I.M."/>
            <person name="Kourtchenko O."/>
            <person name="Robertson E.K."/>
            <person name="Larsson T."/>
            <person name="Maumus F."/>
            <person name="Osuna-Cruz C.M."/>
            <person name="Vancaester E."/>
            <person name="Stenow R."/>
            <person name="Vandepoele K."/>
            <person name="Ploug H."/>
            <person name="Bruchert V."/>
            <person name="Godhe A."/>
            <person name="Topel M."/>
        </authorList>
    </citation>
    <scope>NUCLEOTIDE SEQUENCE</scope>
    <source>
        <strain evidence="10">R05AC</strain>
    </source>
</reference>
<evidence type="ECO:0000313" key="10">
    <source>
        <dbReference type="EMBL" id="KAK1743817.1"/>
    </source>
</evidence>
<keyword evidence="5 9" id="KW-1133">Transmembrane helix</keyword>
<name>A0AAD9DDZ5_9STRA</name>
<evidence type="ECO:0000256" key="7">
    <source>
        <dbReference type="ARBA" id="ARBA00035120"/>
    </source>
</evidence>
<keyword evidence="6 9" id="KW-0472">Membrane</keyword>
<gene>
    <name evidence="10" type="ORF">QTG54_005414</name>
</gene>
<evidence type="ECO:0000256" key="6">
    <source>
        <dbReference type="ARBA" id="ARBA00023136"/>
    </source>
</evidence>
<dbReference type="Pfam" id="PF02537">
    <property type="entry name" value="CRCB"/>
    <property type="match status" value="2"/>
</dbReference>
<feature type="transmembrane region" description="Helical" evidence="9">
    <location>
        <begin position="229"/>
        <end position="248"/>
    </location>
</feature>
<keyword evidence="11" id="KW-1185">Reference proteome</keyword>
<feature type="transmembrane region" description="Helical" evidence="9">
    <location>
        <begin position="130"/>
        <end position="152"/>
    </location>
</feature>
<dbReference type="PANTHER" id="PTHR28259">
    <property type="entry name" value="FLUORIDE EXPORT PROTEIN 1-RELATED"/>
    <property type="match status" value="1"/>
</dbReference>
<dbReference type="PANTHER" id="PTHR28259:SF1">
    <property type="entry name" value="FLUORIDE EXPORT PROTEIN 1-RELATED"/>
    <property type="match status" value="1"/>
</dbReference>
<dbReference type="AlphaFoldDB" id="A0AAD9DDZ5"/>
<evidence type="ECO:0000256" key="8">
    <source>
        <dbReference type="ARBA" id="ARBA00035585"/>
    </source>
</evidence>
<evidence type="ECO:0000256" key="3">
    <source>
        <dbReference type="ARBA" id="ARBA00022475"/>
    </source>
</evidence>
<dbReference type="GO" id="GO:0005886">
    <property type="term" value="C:plasma membrane"/>
    <property type="evidence" value="ECO:0007669"/>
    <property type="project" value="UniProtKB-SubCell"/>
</dbReference>
<keyword evidence="3" id="KW-1003">Cell membrane</keyword>
<evidence type="ECO:0000256" key="9">
    <source>
        <dbReference type="SAM" id="Phobius"/>
    </source>
</evidence>
<comment type="catalytic activity">
    <reaction evidence="8">
        <text>fluoride(in) = fluoride(out)</text>
        <dbReference type="Rhea" id="RHEA:76159"/>
        <dbReference type="ChEBI" id="CHEBI:17051"/>
    </reaction>
    <physiologicalReaction direction="left-to-right" evidence="8">
        <dbReference type="Rhea" id="RHEA:76160"/>
    </physiologicalReaction>
</comment>
<evidence type="ECO:0000256" key="4">
    <source>
        <dbReference type="ARBA" id="ARBA00022692"/>
    </source>
</evidence>
<evidence type="ECO:0000313" key="11">
    <source>
        <dbReference type="Proteomes" id="UP001224775"/>
    </source>
</evidence>
<comment type="subcellular location">
    <subcellularLocation>
        <location evidence="2">Cell membrane</location>
        <topology evidence="2">Multi-pass membrane protein</topology>
    </subcellularLocation>
</comment>
<evidence type="ECO:0000256" key="2">
    <source>
        <dbReference type="ARBA" id="ARBA00004651"/>
    </source>
</evidence>
<comment type="function">
    <text evidence="1">Fluoride channel required for the rapid expulsion of cytoplasmic fluoride.</text>
</comment>
<feature type="transmembrane region" description="Helical" evidence="9">
    <location>
        <begin position="193"/>
        <end position="217"/>
    </location>
</feature>
<protein>
    <submittedName>
        <fullName evidence="10">Fluoride export protein</fullName>
    </submittedName>
</protein>
<dbReference type="Proteomes" id="UP001224775">
    <property type="component" value="Unassembled WGS sequence"/>
</dbReference>
<organism evidence="10 11">
    <name type="scientific">Skeletonema marinoi</name>
    <dbReference type="NCBI Taxonomy" id="267567"/>
    <lineage>
        <taxon>Eukaryota</taxon>
        <taxon>Sar</taxon>
        <taxon>Stramenopiles</taxon>
        <taxon>Ochrophyta</taxon>
        <taxon>Bacillariophyta</taxon>
        <taxon>Coscinodiscophyceae</taxon>
        <taxon>Thalassiosirophycidae</taxon>
        <taxon>Thalassiosirales</taxon>
        <taxon>Skeletonemataceae</taxon>
        <taxon>Skeletonema</taxon>
        <taxon>Skeletonema marinoi-dohrnii complex</taxon>
    </lineage>
</organism>
<comment type="caution">
    <text evidence="10">The sequence shown here is derived from an EMBL/GenBank/DDBJ whole genome shotgun (WGS) entry which is preliminary data.</text>
</comment>
<sequence>MPICVTTNGQTEQYGGALFIDLPDNMFGSFIIGFFTGHSSEWPAIPFLKHDHPLQGEQGLHLGIRTALCGSLTTFSSWNSQMVLMMDGTANPYLGTPSLVVSALFGNNPHLFDSNLTRTASELRACNNHCYWLSPVALVLSIFVLIALYIWGDVYWGISYYRELWIACLMSPFGTIARWKLSTLNGKWSKYPWFPLGTWLANFTGSILSAALTAIAYLNIVNGEGGTTVLAAISLGFAGSLSTVSTYVKETPQHLAKDNSLNREVANQCCDFTNGTEQILL</sequence>
<dbReference type="InterPro" id="IPR003691">
    <property type="entry name" value="FluC"/>
</dbReference>
<dbReference type="EMBL" id="JATAAI010000008">
    <property type="protein sequence ID" value="KAK1743817.1"/>
    <property type="molecule type" value="Genomic_DNA"/>
</dbReference>
<keyword evidence="4 9" id="KW-0812">Transmembrane</keyword>